<dbReference type="SUPFAM" id="SSF53822">
    <property type="entry name" value="Periplasmic binding protein-like I"/>
    <property type="match status" value="1"/>
</dbReference>
<evidence type="ECO:0000313" key="7">
    <source>
        <dbReference type="Proteomes" id="UP000558113"/>
    </source>
</evidence>
<dbReference type="Pfam" id="PF00392">
    <property type="entry name" value="GntR"/>
    <property type="match status" value="1"/>
</dbReference>
<dbReference type="InterPro" id="IPR046335">
    <property type="entry name" value="LacI/GalR-like_sensor"/>
</dbReference>
<dbReference type="PROSITE" id="PS50949">
    <property type="entry name" value="HTH_GNTR"/>
    <property type="match status" value="1"/>
</dbReference>
<keyword evidence="4" id="KW-0804">Transcription</keyword>
<dbReference type="Proteomes" id="UP000558113">
    <property type="component" value="Unassembled WGS sequence"/>
</dbReference>
<dbReference type="EMBL" id="JAAAMU010000002">
    <property type="protein sequence ID" value="NBC68372.1"/>
    <property type="molecule type" value="Genomic_DNA"/>
</dbReference>
<dbReference type="FunFam" id="1.10.10.10:FF:000079">
    <property type="entry name" value="GntR family transcriptional regulator"/>
    <property type="match status" value="1"/>
</dbReference>
<dbReference type="SMART" id="SM00345">
    <property type="entry name" value="HTH_GNTR"/>
    <property type="match status" value="1"/>
</dbReference>
<dbReference type="SUPFAM" id="SSF46785">
    <property type="entry name" value="Winged helix' DNA-binding domain"/>
    <property type="match status" value="1"/>
</dbReference>
<proteinExistence type="predicted"/>
<feature type="domain" description="HTH gntR-type" evidence="5">
    <location>
        <begin position="8"/>
        <end position="76"/>
    </location>
</feature>
<evidence type="ECO:0000256" key="4">
    <source>
        <dbReference type="ARBA" id="ARBA00023163"/>
    </source>
</evidence>
<keyword evidence="2" id="KW-0805">Transcription regulation</keyword>
<dbReference type="PANTHER" id="PTHR30146:SF95">
    <property type="entry name" value="RIBOSE OPERON REPRESSOR"/>
    <property type="match status" value="1"/>
</dbReference>
<gene>
    <name evidence="6" type="ORF">GT003_05095</name>
</gene>
<dbReference type="Pfam" id="PF13377">
    <property type="entry name" value="Peripla_BP_3"/>
    <property type="match status" value="1"/>
</dbReference>
<protein>
    <submittedName>
        <fullName evidence="6">Substrate-binding domain-containing protein</fullName>
    </submittedName>
</protein>
<sequence>MPKPSPRVPIYKQLQDYLYDCLREAHWKPGDLIPSENELSAQFGVSRITVKKALEALLAEGLVYRIQGKGTFVSDERPDEPVPSAPGQSVRPEQRLVAYLMPHLSNLHTAHLLSGIERELAEHGYRLLFASTHNSQQREKDKIKEMIGLGVVGIIVYPVDGESYNEDILRLTLDRYPLVIVDRYLRGLETNCVCSDNVEGAFGAVSYLIGLGHTRIGLITTDYVSTSSIEDRIVGYDKAHAENRLPIDHRLRLTHFDVERMNEVLQTGIPNPSYREELQQFLLRNPDMTAVFAINASIGATVLDAAHGLGLRIPEDLSVFCYDHEISAMAALPTTCVSQDGGAIGREAAKMLVSVIGDPDQERQRIVVPSKLVVRQSTGPVPS</sequence>
<dbReference type="PRINTS" id="PR00035">
    <property type="entry name" value="HTHGNTR"/>
</dbReference>
<dbReference type="InterPro" id="IPR000524">
    <property type="entry name" value="Tscrpt_reg_HTH_GntR"/>
</dbReference>
<keyword evidence="7" id="KW-1185">Reference proteome</keyword>
<dbReference type="PANTHER" id="PTHR30146">
    <property type="entry name" value="LACI-RELATED TRANSCRIPTIONAL REPRESSOR"/>
    <property type="match status" value="1"/>
</dbReference>
<evidence type="ECO:0000256" key="3">
    <source>
        <dbReference type="ARBA" id="ARBA00023125"/>
    </source>
</evidence>
<comment type="caution">
    <text evidence="6">The sequence shown here is derived from an EMBL/GenBank/DDBJ whole genome shotgun (WGS) entry which is preliminary data.</text>
</comment>
<name>A0A7X5BXA4_9BACL</name>
<dbReference type="InterPro" id="IPR036390">
    <property type="entry name" value="WH_DNA-bd_sf"/>
</dbReference>
<dbReference type="InterPro" id="IPR036388">
    <property type="entry name" value="WH-like_DNA-bd_sf"/>
</dbReference>
<dbReference type="GO" id="GO:0003700">
    <property type="term" value="F:DNA-binding transcription factor activity"/>
    <property type="evidence" value="ECO:0007669"/>
    <property type="project" value="InterPro"/>
</dbReference>
<dbReference type="AlphaFoldDB" id="A0A7X5BXA4"/>
<organism evidence="6 7">
    <name type="scientific">Paenibacillus sacheonensis</name>
    <dbReference type="NCBI Taxonomy" id="742054"/>
    <lineage>
        <taxon>Bacteria</taxon>
        <taxon>Bacillati</taxon>
        <taxon>Bacillota</taxon>
        <taxon>Bacilli</taxon>
        <taxon>Bacillales</taxon>
        <taxon>Paenibacillaceae</taxon>
        <taxon>Paenibacillus</taxon>
    </lineage>
</organism>
<evidence type="ECO:0000313" key="6">
    <source>
        <dbReference type="EMBL" id="NBC68372.1"/>
    </source>
</evidence>
<dbReference type="CDD" id="cd07377">
    <property type="entry name" value="WHTH_GntR"/>
    <property type="match status" value="1"/>
</dbReference>
<dbReference type="GO" id="GO:0000976">
    <property type="term" value="F:transcription cis-regulatory region binding"/>
    <property type="evidence" value="ECO:0007669"/>
    <property type="project" value="TreeGrafter"/>
</dbReference>
<dbReference type="Gene3D" id="3.40.50.2300">
    <property type="match status" value="2"/>
</dbReference>
<accession>A0A7X5BXA4</accession>
<evidence type="ECO:0000256" key="1">
    <source>
        <dbReference type="ARBA" id="ARBA00022491"/>
    </source>
</evidence>
<dbReference type="OrthoDB" id="9799482at2"/>
<dbReference type="CDD" id="cd06267">
    <property type="entry name" value="PBP1_LacI_sugar_binding-like"/>
    <property type="match status" value="1"/>
</dbReference>
<keyword evidence="3" id="KW-0238">DNA-binding</keyword>
<dbReference type="InterPro" id="IPR028082">
    <property type="entry name" value="Peripla_BP_I"/>
</dbReference>
<evidence type="ECO:0000256" key="2">
    <source>
        <dbReference type="ARBA" id="ARBA00023015"/>
    </source>
</evidence>
<evidence type="ECO:0000259" key="5">
    <source>
        <dbReference type="PROSITE" id="PS50949"/>
    </source>
</evidence>
<dbReference type="Gene3D" id="1.10.10.10">
    <property type="entry name" value="Winged helix-like DNA-binding domain superfamily/Winged helix DNA-binding domain"/>
    <property type="match status" value="1"/>
</dbReference>
<reference evidence="6 7" key="1">
    <citation type="submission" date="2020-01" db="EMBL/GenBank/DDBJ databases">
        <title>Paenibacillus soybeanensis sp. nov. isolated from the nodules of soybean (Glycine max(L.) Merr).</title>
        <authorList>
            <person name="Wang H."/>
        </authorList>
    </citation>
    <scope>NUCLEOTIDE SEQUENCE [LARGE SCALE GENOMIC DNA]</scope>
    <source>
        <strain evidence="6 7">DSM 23054</strain>
    </source>
</reference>
<keyword evidence="1" id="KW-0678">Repressor</keyword>
<dbReference type="RefSeq" id="WP_161695090.1">
    <property type="nucleotide sequence ID" value="NZ_JAAAMU010000002.1"/>
</dbReference>